<feature type="region of interest" description="Disordered" evidence="1">
    <location>
        <begin position="74"/>
        <end position="94"/>
    </location>
</feature>
<evidence type="ECO:0000313" key="3">
    <source>
        <dbReference type="EMBL" id="CAL1354774.1"/>
    </source>
</evidence>
<protein>
    <submittedName>
        <fullName evidence="3">Uncharacterized protein</fullName>
    </submittedName>
</protein>
<gene>
    <name evidence="3" type="ORF">LTRI10_LOCUS2564</name>
</gene>
<reference evidence="3 4" key="1">
    <citation type="submission" date="2024-04" db="EMBL/GenBank/DDBJ databases">
        <authorList>
            <person name="Fracassetti M."/>
        </authorList>
    </citation>
    <scope>NUCLEOTIDE SEQUENCE [LARGE SCALE GENOMIC DNA]</scope>
</reference>
<dbReference type="Proteomes" id="UP001497516">
    <property type="component" value="Chromosome 1"/>
</dbReference>
<keyword evidence="2" id="KW-0732">Signal</keyword>
<evidence type="ECO:0000313" key="4">
    <source>
        <dbReference type="Proteomes" id="UP001497516"/>
    </source>
</evidence>
<accession>A0AAV2CE38</accession>
<keyword evidence="4" id="KW-1185">Reference proteome</keyword>
<organism evidence="3 4">
    <name type="scientific">Linum trigynum</name>
    <dbReference type="NCBI Taxonomy" id="586398"/>
    <lineage>
        <taxon>Eukaryota</taxon>
        <taxon>Viridiplantae</taxon>
        <taxon>Streptophyta</taxon>
        <taxon>Embryophyta</taxon>
        <taxon>Tracheophyta</taxon>
        <taxon>Spermatophyta</taxon>
        <taxon>Magnoliopsida</taxon>
        <taxon>eudicotyledons</taxon>
        <taxon>Gunneridae</taxon>
        <taxon>Pentapetalae</taxon>
        <taxon>rosids</taxon>
        <taxon>fabids</taxon>
        <taxon>Malpighiales</taxon>
        <taxon>Linaceae</taxon>
        <taxon>Linum</taxon>
    </lineage>
</organism>
<evidence type="ECO:0000256" key="2">
    <source>
        <dbReference type="SAM" id="SignalP"/>
    </source>
</evidence>
<proteinExistence type="predicted"/>
<sequence length="94" mass="9843">MGYYVNNNFLVLLRVLLIVTTAALLLASPSAAATSCNSATIRPSGVIRAPTPRAVYVRGGDHGCGSFFSRKLSSGRFSEPDRGGFNEPNPAKGG</sequence>
<evidence type="ECO:0000256" key="1">
    <source>
        <dbReference type="SAM" id="MobiDB-lite"/>
    </source>
</evidence>
<name>A0AAV2CE38_9ROSI</name>
<feature type="chain" id="PRO_5043729708" evidence="2">
    <location>
        <begin position="34"/>
        <end position="94"/>
    </location>
</feature>
<dbReference type="EMBL" id="OZ034813">
    <property type="protein sequence ID" value="CAL1354774.1"/>
    <property type="molecule type" value="Genomic_DNA"/>
</dbReference>
<dbReference type="AlphaFoldDB" id="A0AAV2CE38"/>
<feature type="signal peptide" evidence="2">
    <location>
        <begin position="1"/>
        <end position="33"/>
    </location>
</feature>